<dbReference type="Pfam" id="PF13655">
    <property type="entry name" value="RVT_N"/>
    <property type="match status" value="1"/>
</dbReference>
<evidence type="ECO:0000313" key="4">
    <source>
        <dbReference type="Proteomes" id="UP000244920"/>
    </source>
</evidence>
<evidence type="ECO:0000313" key="3">
    <source>
        <dbReference type="EMBL" id="AWI50682.1"/>
    </source>
</evidence>
<dbReference type="GO" id="GO:0003676">
    <property type="term" value="F:nucleic acid binding"/>
    <property type="evidence" value="ECO:0007669"/>
    <property type="project" value="InterPro"/>
</dbReference>
<protein>
    <submittedName>
        <fullName evidence="3">Group II intron reverse transcriptase/maturase</fullName>
    </submittedName>
</protein>
<dbReference type="GO" id="GO:0004519">
    <property type="term" value="F:endonuclease activity"/>
    <property type="evidence" value="ECO:0007669"/>
    <property type="project" value="InterPro"/>
</dbReference>
<keyword evidence="4" id="KW-1185">Reference proteome</keyword>
<dbReference type="Pfam" id="PF00078">
    <property type="entry name" value="RVT_1"/>
    <property type="match status" value="1"/>
</dbReference>
<organism evidence="3 4">
    <name type="scientific">Actinobacillus porcitonsillarum</name>
    <dbReference type="NCBI Taxonomy" id="189834"/>
    <lineage>
        <taxon>Bacteria</taxon>
        <taxon>Pseudomonadati</taxon>
        <taxon>Pseudomonadota</taxon>
        <taxon>Gammaproteobacteria</taxon>
        <taxon>Pasteurellales</taxon>
        <taxon>Pasteurellaceae</taxon>
        <taxon>Actinobacillus</taxon>
    </lineage>
</organism>
<dbReference type="InterPro" id="IPR030931">
    <property type="entry name" value="Group_II_RT_mat"/>
</dbReference>
<dbReference type="InterPro" id="IPR025960">
    <property type="entry name" value="RVT_N"/>
</dbReference>
<feature type="domain" description="Reverse transcriptase" evidence="2">
    <location>
        <begin position="102"/>
        <end position="340"/>
    </location>
</feature>
<dbReference type="CDD" id="cd01651">
    <property type="entry name" value="RT_G2_intron"/>
    <property type="match status" value="1"/>
</dbReference>
<evidence type="ECO:0000256" key="1">
    <source>
        <dbReference type="ARBA" id="ARBA00034120"/>
    </source>
</evidence>
<dbReference type="PROSITE" id="PS50878">
    <property type="entry name" value="RT_POL"/>
    <property type="match status" value="1"/>
</dbReference>
<dbReference type="Gene3D" id="1.10.30.50">
    <property type="match status" value="1"/>
</dbReference>
<dbReference type="EMBL" id="CP029206">
    <property type="protein sequence ID" value="AWI50682.1"/>
    <property type="molecule type" value="Genomic_DNA"/>
</dbReference>
<keyword evidence="3" id="KW-0808">Transferase</keyword>
<dbReference type="SUPFAM" id="SSF56672">
    <property type="entry name" value="DNA/RNA polymerases"/>
    <property type="match status" value="1"/>
</dbReference>
<dbReference type="KEGG" id="apor:DDU33_03865"/>
<dbReference type="Pfam" id="PF08388">
    <property type="entry name" value="GIIM"/>
    <property type="match status" value="1"/>
</dbReference>
<name>A0A2U8FI89_9PAST</name>
<dbReference type="NCBIfam" id="TIGR04416">
    <property type="entry name" value="group_II_RT_mat"/>
    <property type="match status" value="1"/>
</dbReference>
<dbReference type="InterPro" id="IPR051083">
    <property type="entry name" value="GrpII_Intron_Splice-Mob/Def"/>
</dbReference>
<gene>
    <name evidence="3" type="primary">ltrA</name>
    <name evidence="3" type="ORF">DDU33_03865</name>
</gene>
<dbReference type="GO" id="GO:0003964">
    <property type="term" value="F:RNA-directed DNA polymerase activity"/>
    <property type="evidence" value="ECO:0007669"/>
    <property type="project" value="UniProtKB-KW"/>
</dbReference>
<keyword evidence="3" id="KW-0695">RNA-directed DNA polymerase</keyword>
<dbReference type="InterPro" id="IPR013597">
    <property type="entry name" value="Mat_intron_G2"/>
</dbReference>
<dbReference type="PANTHER" id="PTHR34047:SF8">
    <property type="entry name" value="PROTEIN YKFC"/>
    <property type="match status" value="1"/>
</dbReference>
<evidence type="ECO:0000259" key="2">
    <source>
        <dbReference type="PROSITE" id="PS50878"/>
    </source>
</evidence>
<dbReference type="InterPro" id="IPR003615">
    <property type="entry name" value="HNH_nuc"/>
</dbReference>
<dbReference type="InterPro" id="IPR002711">
    <property type="entry name" value="HNH"/>
</dbReference>
<dbReference type="InterPro" id="IPR000477">
    <property type="entry name" value="RT_dom"/>
</dbReference>
<comment type="similarity">
    <text evidence="1">Belongs to the bacterial reverse transcriptase family.</text>
</comment>
<accession>A0A2U8FI89</accession>
<dbReference type="GO" id="GO:0008270">
    <property type="term" value="F:zinc ion binding"/>
    <property type="evidence" value="ECO:0007669"/>
    <property type="project" value="InterPro"/>
</dbReference>
<dbReference type="Proteomes" id="UP000244920">
    <property type="component" value="Chromosome"/>
</dbReference>
<dbReference type="RefSeq" id="WP_108923275.1">
    <property type="nucleotide sequence ID" value="NZ_CP029206.1"/>
</dbReference>
<dbReference type="InterPro" id="IPR043502">
    <property type="entry name" value="DNA/RNA_pol_sf"/>
</dbReference>
<reference evidence="4" key="1">
    <citation type="submission" date="2018-05" db="EMBL/GenBank/DDBJ databases">
        <title>Complete genome sequence of Actinobacillus porcitonsillarum reference strain 9953L55 (CCUG 46996).</title>
        <authorList>
            <person name="Dona V."/>
            <person name="Perreten V."/>
        </authorList>
    </citation>
    <scope>NUCLEOTIDE SEQUENCE [LARGE SCALE GENOMIC DNA]</scope>
    <source>
        <strain evidence="4">9953L55</strain>
    </source>
</reference>
<dbReference type="SMART" id="SM00507">
    <property type="entry name" value="HNHc"/>
    <property type="match status" value="1"/>
</dbReference>
<sequence length="574" mass="66844">MKEQTHHTKKLVGSPAPTISHISQWHYIDWYKVNRYVKGMQVRIAKATQEGDWRRVKNLQRMLTHSFYAKALAVRRVTENKGKRTAGVDKTIWDTPKLKWQAISELSGKKYKPSPLKRVFIPKANGKKRPLGIPTMKDRAMQALHLLGLQPVAETLADKSSYGFRISRSTADAINHIHSIFSLRGEKKSAEWVLDADIQGCFDHISHDWLIQHIPMNKRILRKWLKSGVVEFGQLKATKEGTPQGGIISPTLANMALDGLETLLAEHFGKKQSRQIIRNKTYMVRYADDFIISGSSQEILEEKVIPLVKGFLAERGLTLSETKTHIVHIEQGFDFLGWTVRRFKRKVLIKPSKKNVETFYRKVKKVLTEMRTAKQSDVIKVLNPMLKGWANYHRHSVAKATYNRMDMLIWQVLWKWCRRRHSNKGTRWIKEKYFCTTATRNWVFGTVDINEKGEQYPLDLLYCSDTKIKRHKKIKTDYNPFLPEWELYKEVLNQRRLYEEQSHRQQWRALFKEQKGKCALCQGMITKETGWHDHHITYKVLGGSDSLSNRCLVHPTCHTKIHALNLKVVKPTTM</sequence>
<proteinExistence type="inferred from homology"/>
<dbReference type="PANTHER" id="PTHR34047">
    <property type="entry name" value="NUCLEAR INTRON MATURASE 1, MITOCHONDRIAL-RELATED"/>
    <property type="match status" value="1"/>
</dbReference>
<dbReference type="CDD" id="cd00085">
    <property type="entry name" value="HNHc"/>
    <property type="match status" value="1"/>
</dbReference>
<dbReference type="Pfam" id="PF01844">
    <property type="entry name" value="HNH"/>
    <property type="match status" value="1"/>
</dbReference>
<keyword evidence="3" id="KW-0548">Nucleotidyltransferase</keyword>
<dbReference type="AlphaFoldDB" id="A0A2U8FI89"/>